<dbReference type="EMBL" id="GU943007">
    <property type="protein sequence ID" value="ADD93968.1"/>
    <property type="molecule type" value="Genomic_DNA"/>
</dbReference>
<sequence length="137" mass="15086">MHNASGSKPGGQMQLTILSAEMLKSQMGAKLDISISCNISELPNYHCNLILTQKDQDLGPIGFLKFNSKRPLASAVICLKEDDFEDISGLLKNSPPRSASIFLYTETYNEDAIISRSMSGEASTVDINDLSWRYPLI</sequence>
<dbReference type="AlphaFoldDB" id="D6PE17"/>
<proteinExistence type="predicted"/>
<name>D6PE17_9BACT</name>
<evidence type="ECO:0000313" key="1">
    <source>
        <dbReference type="EMBL" id="ADD93968.1"/>
    </source>
</evidence>
<organism evidence="1">
    <name type="scientific">uncultured marine bacterium MedDCM-OCT-S09-C247</name>
    <dbReference type="NCBI Taxonomy" id="743078"/>
    <lineage>
        <taxon>Bacteria</taxon>
        <taxon>environmental samples</taxon>
    </lineage>
</organism>
<reference evidence="1" key="1">
    <citation type="journal article" date="2010" name="ISME J.">
        <title>Metagenome of the Mediterranean deep chlorophyll maximum studied by direct and fosmid library 454 pyrosequencing.</title>
        <authorList>
            <person name="Ghai R."/>
            <person name="Martin-Cuadrado A.B."/>
            <person name="Molto A.G."/>
            <person name="Heredia I.G."/>
            <person name="Cabrera R."/>
            <person name="Martin J."/>
            <person name="Verdu M."/>
            <person name="Deschamps P."/>
            <person name="Moreira D."/>
            <person name="Lopez-Garcia P."/>
            <person name="Mira A."/>
            <person name="Rodriguez-Valera F."/>
        </authorList>
    </citation>
    <scope>NUCLEOTIDE SEQUENCE</scope>
</reference>
<accession>D6PE17</accession>
<protein>
    <submittedName>
        <fullName evidence="1">Uncharacterized protein</fullName>
    </submittedName>
</protein>